<feature type="region of interest" description="Disordered" evidence="1">
    <location>
        <begin position="1"/>
        <end position="25"/>
    </location>
</feature>
<evidence type="ECO:0000256" key="2">
    <source>
        <dbReference type="SAM" id="Phobius"/>
    </source>
</evidence>
<dbReference type="EMBL" id="JAXCGZ010007661">
    <property type="protein sequence ID" value="KAK7078803.1"/>
    <property type="molecule type" value="Genomic_DNA"/>
</dbReference>
<proteinExistence type="predicted"/>
<feature type="transmembrane region" description="Helical" evidence="2">
    <location>
        <begin position="83"/>
        <end position="105"/>
    </location>
</feature>
<keyword evidence="4" id="KW-1185">Reference proteome</keyword>
<comment type="caution">
    <text evidence="3">The sequence shown here is derived from an EMBL/GenBank/DDBJ whole genome shotgun (WGS) entry which is preliminary data.</text>
</comment>
<keyword evidence="2" id="KW-1133">Transmembrane helix</keyword>
<feature type="non-terminal residue" evidence="3">
    <location>
        <position position="128"/>
    </location>
</feature>
<organism evidence="3 4">
    <name type="scientific">Halocaridina rubra</name>
    <name type="common">Hawaiian red shrimp</name>
    <dbReference type="NCBI Taxonomy" id="373956"/>
    <lineage>
        <taxon>Eukaryota</taxon>
        <taxon>Metazoa</taxon>
        <taxon>Ecdysozoa</taxon>
        <taxon>Arthropoda</taxon>
        <taxon>Crustacea</taxon>
        <taxon>Multicrustacea</taxon>
        <taxon>Malacostraca</taxon>
        <taxon>Eumalacostraca</taxon>
        <taxon>Eucarida</taxon>
        <taxon>Decapoda</taxon>
        <taxon>Pleocyemata</taxon>
        <taxon>Caridea</taxon>
        <taxon>Atyoidea</taxon>
        <taxon>Atyidae</taxon>
        <taxon>Halocaridina</taxon>
    </lineage>
</organism>
<evidence type="ECO:0000313" key="4">
    <source>
        <dbReference type="Proteomes" id="UP001381693"/>
    </source>
</evidence>
<dbReference type="AlphaFoldDB" id="A0AAN9A8S9"/>
<keyword evidence="2" id="KW-0472">Membrane</keyword>
<gene>
    <name evidence="3" type="ORF">SK128_004724</name>
</gene>
<keyword evidence="2" id="KW-0812">Transmembrane</keyword>
<sequence length="128" mass="14128">MLRSSSASDTDPPSRQRPRLGSGPLVWGKAQTLTVPTLDRECYQNKSSSTPSASSPTSSRVIYTCPQLPPIFKQGGPRPFAHLLFGFSVLLLLDIFPGALALPVAHTNGEVWKRWIPRQRRELISDDT</sequence>
<evidence type="ECO:0000256" key="1">
    <source>
        <dbReference type="SAM" id="MobiDB-lite"/>
    </source>
</evidence>
<evidence type="ECO:0000313" key="3">
    <source>
        <dbReference type="EMBL" id="KAK7078803.1"/>
    </source>
</evidence>
<dbReference type="Proteomes" id="UP001381693">
    <property type="component" value="Unassembled WGS sequence"/>
</dbReference>
<protein>
    <submittedName>
        <fullName evidence="3">Uncharacterized protein</fullName>
    </submittedName>
</protein>
<accession>A0AAN9A8S9</accession>
<feature type="compositionally biased region" description="Polar residues" evidence="1">
    <location>
        <begin position="1"/>
        <end position="13"/>
    </location>
</feature>
<name>A0AAN9A8S9_HALRR</name>
<reference evidence="3 4" key="1">
    <citation type="submission" date="2023-11" db="EMBL/GenBank/DDBJ databases">
        <title>Halocaridina rubra genome assembly.</title>
        <authorList>
            <person name="Smith C."/>
        </authorList>
    </citation>
    <scope>NUCLEOTIDE SEQUENCE [LARGE SCALE GENOMIC DNA]</scope>
    <source>
        <strain evidence="3">EP-1</strain>
        <tissue evidence="3">Whole</tissue>
    </source>
</reference>